<keyword evidence="2" id="KW-1185">Reference proteome</keyword>
<dbReference type="EMBL" id="CAJVQB010154363">
    <property type="protein sequence ID" value="CAG8855908.1"/>
    <property type="molecule type" value="Genomic_DNA"/>
</dbReference>
<gene>
    <name evidence="1" type="ORF">GMARGA_LOCUS44729</name>
</gene>
<comment type="caution">
    <text evidence="1">The sequence shown here is derived from an EMBL/GenBank/DDBJ whole genome shotgun (WGS) entry which is preliminary data.</text>
</comment>
<name>A0ABN7XKQ9_GIGMA</name>
<evidence type="ECO:0000313" key="1">
    <source>
        <dbReference type="EMBL" id="CAG8855908.1"/>
    </source>
</evidence>
<dbReference type="Proteomes" id="UP000789901">
    <property type="component" value="Unassembled WGS sequence"/>
</dbReference>
<accession>A0ABN7XKQ9</accession>
<protein>
    <submittedName>
        <fullName evidence="1">14155_t:CDS:1</fullName>
    </submittedName>
</protein>
<feature type="non-terminal residue" evidence="1">
    <location>
        <position position="162"/>
    </location>
</feature>
<evidence type="ECO:0000313" key="2">
    <source>
        <dbReference type="Proteomes" id="UP000789901"/>
    </source>
</evidence>
<reference evidence="1 2" key="1">
    <citation type="submission" date="2021-06" db="EMBL/GenBank/DDBJ databases">
        <authorList>
            <person name="Kallberg Y."/>
            <person name="Tangrot J."/>
            <person name="Rosling A."/>
        </authorList>
    </citation>
    <scope>NUCLEOTIDE SEQUENCE [LARGE SCALE GENOMIC DNA]</scope>
    <source>
        <strain evidence="1 2">120-4 pot B 10/14</strain>
    </source>
</reference>
<organism evidence="1 2">
    <name type="scientific">Gigaspora margarita</name>
    <dbReference type="NCBI Taxonomy" id="4874"/>
    <lineage>
        <taxon>Eukaryota</taxon>
        <taxon>Fungi</taxon>
        <taxon>Fungi incertae sedis</taxon>
        <taxon>Mucoromycota</taxon>
        <taxon>Glomeromycotina</taxon>
        <taxon>Glomeromycetes</taxon>
        <taxon>Diversisporales</taxon>
        <taxon>Gigasporaceae</taxon>
        <taxon>Gigaspora</taxon>
    </lineage>
</organism>
<proteinExistence type="predicted"/>
<feature type="non-terminal residue" evidence="1">
    <location>
        <position position="1"/>
    </location>
</feature>
<sequence>LIFEPIKQVITLLESHIASLADCFLGIVYLASAFRRIPISNNFHFLAIIAFNRRYQEFDISPYVLTYFLHSNYRSHGLQKGKFCEICKLAVNYYKGLHHSEKECRELVNQLIKYKANITSWDLEYSPNLIPPLWWGVIENEYMHLQELAKTIFAIIPSQASY</sequence>